<keyword evidence="8" id="KW-0675">Receptor</keyword>
<dbReference type="Pfam" id="PF13715">
    <property type="entry name" value="CarbopepD_reg_2"/>
    <property type="match status" value="1"/>
</dbReference>
<evidence type="ECO:0000256" key="7">
    <source>
        <dbReference type="ARBA" id="ARBA00023136"/>
    </source>
</evidence>
<keyword evidence="6 11" id="KW-0798">TonB box</keyword>
<dbReference type="InterPro" id="IPR008969">
    <property type="entry name" value="CarboxyPept-like_regulatory"/>
</dbReference>
<evidence type="ECO:0000313" key="15">
    <source>
        <dbReference type="Proteomes" id="UP001501456"/>
    </source>
</evidence>
<dbReference type="SUPFAM" id="SSF56935">
    <property type="entry name" value="Porins"/>
    <property type="match status" value="1"/>
</dbReference>
<keyword evidence="9 10" id="KW-0998">Cell outer membrane</keyword>
<dbReference type="EMBL" id="BAABBI010000002">
    <property type="protein sequence ID" value="GAA3787672.1"/>
    <property type="molecule type" value="Genomic_DNA"/>
</dbReference>
<dbReference type="PANTHER" id="PTHR30069:SF29">
    <property type="entry name" value="HEMOGLOBIN AND HEMOGLOBIN-HAPTOGLOBIN-BINDING PROTEIN 1-RELATED"/>
    <property type="match status" value="1"/>
</dbReference>
<sequence length="690" mass="77361">MGATVYFEALEKGAVTNFDGIAEFTEIPDGQHQIIISFLGFETFETTIQIPSNTELVFKLKEGGNQLDAVVLQSTRSTRTVRKIPTRIEFIGAEELGEKAIMNPTNISMVLRESTGIQMQQTSLSSGSTNIRIQGLDGRYTQLLRDGFPLYGGFSSGLSILQIPPLDLQQFEIIKGSSSTLYGGGAIAGLVNMVSKTPDFEPALDIMLTQTQALGSTANVFYSKRNEKFGVSLYGSGHYQKAYDPEDDGFSNLPKTTSISFNPKLFYYPSDKTMLWFGLNGTYDDRIGGDITKIESGADGIHQYTEENNSKRLSSQFVYQTQLDSVSSLEFKNSVSFFDRNLTVPDFNFDGKQTNTFTEISYNTASENTDWIVGANLYTSNFDENDNAPLQRDQKDVTFGAFANNIYDISDNWILETGLRADYNTDFGFFPLPRISLLYKNNSGFSSRIGGGLGYKIPDIFTEEAEYINFENVLAIDKSTVDAERSYGVNFDVNYQTRLSDEIGFSINQLFYVTAINDGLLLNSTDNGLFQFENAPDEIFSKGAETNIKFTYKDFRWFLNYALIDTKLNYLPGNPQKPLTAKHNAGSVLMYESEKWRIGYETFYTGKQFLSNGTETTDFVTMGLLVLRNFKLGSVFVNFENFTDRRQSRFSPLVLPPHDNPVFPEIYAPTDGFIFSVGLIIKPFGNEDHD</sequence>
<gene>
    <name evidence="14" type="ORF">GCM10022271_20250</name>
</gene>
<dbReference type="InterPro" id="IPR036942">
    <property type="entry name" value="Beta-barrel_TonB_sf"/>
</dbReference>
<evidence type="ECO:0000259" key="13">
    <source>
        <dbReference type="Pfam" id="PF07715"/>
    </source>
</evidence>
<name>A0ABP7H839_9FLAO</name>
<reference evidence="15" key="1">
    <citation type="journal article" date="2019" name="Int. J. Syst. Evol. Microbiol.">
        <title>The Global Catalogue of Microorganisms (GCM) 10K type strain sequencing project: providing services to taxonomists for standard genome sequencing and annotation.</title>
        <authorList>
            <consortium name="The Broad Institute Genomics Platform"/>
            <consortium name="The Broad Institute Genome Sequencing Center for Infectious Disease"/>
            <person name="Wu L."/>
            <person name="Ma J."/>
        </authorList>
    </citation>
    <scope>NUCLEOTIDE SEQUENCE [LARGE SCALE GENOMIC DNA]</scope>
    <source>
        <strain evidence="15">JCM 17525</strain>
    </source>
</reference>
<keyword evidence="4 10" id="KW-0812">Transmembrane</keyword>
<dbReference type="Pfam" id="PF07715">
    <property type="entry name" value="Plug"/>
    <property type="match status" value="1"/>
</dbReference>
<dbReference type="PROSITE" id="PS52016">
    <property type="entry name" value="TONB_DEPENDENT_REC_3"/>
    <property type="match status" value="1"/>
</dbReference>
<dbReference type="SUPFAM" id="SSF49464">
    <property type="entry name" value="Carboxypeptidase regulatory domain-like"/>
    <property type="match status" value="1"/>
</dbReference>
<evidence type="ECO:0000256" key="3">
    <source>
        <dbReference type="ARBA" id="ARBA00022452"/>
    </source>
</evidence>
<evidence type="ECO:0000259" key="12">
    <source>
        <dbReference type="Pfam" id="PF00593"/>
    </source>
</evidence>
<dbReference type="InterPro" id="IPR012910">
    <property type="entry name" value="Plug_dom"/>
</dbReference>
<dbReference type="Proteomes" id="UP001501456">
    <property type="component" value="Unassembled WGS sequence"/>
</dbReference>
<evidence type="ECO:0000313" key="14">
    <source>
        <dbReference type="EMBL" id="GAA3787672.1"/>
    </source>
</evidence>
<feature type="domain" description="TonB-dependent receptor plug" evidence="13">
    <location>
        <begin position="81"/>
        <end position="189"/>
    </location>
</feature>
<keyword evidence="5" id="KW-0732">Signal</keyword>
<dbReference type="Pfam" id="PF00593">
    <property type="entry name" value="TonB_dep_Rec_b-barrel"/>
    <property type="match status" value="1"/>
</dbReference>
<dbReference type="InterPro" id="IPR039426">
    <property type="entry name" value="TonB-dep_rcpt-like"/>
</dbReference>
<evidence type="ECO:0000256" key="4">
    <source>
        <dbReference type="ARBA" id="ARBA00022692"/>
    </source>
</evidence>
<organism evidence="14 15">
    <name type="scientific">Corallibacter vietnamensis</name>
    <dbReference type="NCBI Taxonomy" id="904130"/>
    <lineage>
        <taxon>Bacteria</taxon>
        <taxon>Pseudomonadati</taxon>
        <taxon>Bacteroidota</taxon>
        <taxon>Flavobacteriia</taxon>
        <taxon>Flavobacteriales</taxon>
        <taxon>Flavobacteriaceae</taxon>
        <taxon>Corallibacter</taxon>
    </lineage>
</organism>
<dbReference type="InterPro" id="IPR000531">
    <property type="entry name" value="Beta-barrel_TonB"/>
</dbReference>
<keyword evidence="7 10" id="KW-0472">Membrane</keyword>
<accession>A0ABP7H839</accession>
<feature type="domain" description="TonB-dependent receptor-like beta-barrel" evidence="12">
    <location>
        <begin position="247"/>
        <end position="641"/>
    </location>
</feature>
<keyword evidence="3 10" id="KW-1134">Transmembrane beta strand</keyword>
<keyword evidence="15" id="KW-1185">Reference proteome</keyword>
<comment type="similarity">
    <text evidence="10 11">Belongs to the TonB-dependent receptor family.</text>
</comment>
<dbReference type="Gene3D" id="2.170.130.10">
    <property type="entry name" value="TonB-dependent receptor, plug domain"/>
    <property type="match status" value="1"/>
</dbReference>
<evidence type="ECO:0000256" key="10">
    <source>
        <dbReference type="PROSITE-ProRule" id="PRU01360"/>
    </source>
</evidence>
<dbReference type="PANTHER" id="PTHR30069">
    <property type="entry name" value="TONB-DEPENDENT OUTER MEMBRANE RECEPTOR"/>
    <property type="match status" value="1"/>
</dbReference>
<evidence type="ECO:0000256" key="11">
    <source>
        <dbReference type="RuleBase" id="RU003357"/>
    </source>
</evidence>
<evidence type="ECO:0000256" key="1">
    <source>
        <dbReference type="ARBA" id="ARBA00004571"/>
    </source>
</evidence>
<keyword evidence="2 10" id="KW-0813">Transport</keyword>
<dbReference type="Gene3D" id="2.40.170.20">
    <property type="entry name" value="TonB-dependent receptor, beta-barrel domain"/>
    <property type="match status" value="1"/>
</dbReference>
<evidence type="ECO:0000256" key="6">
    <source>
        <dbReference type="ARBA" id="ARBA00023077"/>
    </source>
</evidence>
<evidence type="ECO:0000256" key="2">
    <source>
        <dbReference type="ARBA" id="ARBA00022448"/>
    </source>
</evidence>
<dbReference type="InterPro" id="IPR037066">
    <property type="entry name" value="Plug_dom_sf"/>
</dbReference>
<evidence type="ECO:0000256" key="5">
    <source>
        <dbReference type="ARBA" id="ARBA00022729"/>
    </source>
</evidence>
<protein>
    <recommendedName>
        <fullName evidence="16">TonB-dependent receptor</fullName>
    </recommendedName>
</protein>
<evidence type="ECO:0000256" key="8">
    <source>
        <dbReference type="ARBA" id="ARBA00023170"/>
    </source>
</evidence>
<comment type="caution">
    <text evidence="14">The sequence shown here is derived from an EMBL/GenBank/DDBJ whole genome shotgun (WGS) entry which is preliminary data.</text>
</comment>
<proteinExistence type="inferred from homology"/>
<comment type="subcellular location">
    <subcellularLocation>
        <location evidence="1 10">Cell outer membrane</location>
        <topology evidence="1 10">Multi-pass membrane protein</topology>
    </subcellularLocation>
</comment>
<evidence type="ECO:0008006" key="16">
    <source>
        <dbReference type="Google" id="ProtNLM"/>
    </source>
</evidence>
<evidence type="ECO:0000256" key="9">
    <source>
        <dbReference type="ARBA" id="ARBA00023237"/>
    </source>
</evidence>